<protein>
    <submittedName>
        <fullName evidence="2">Uncharacterized protein</fullName>
    </submittedName>
</protein>
<accession>A0A0M0JQ44</accession>
<organism evidence="2 3">
    <name type="scientific">Chrysochromulina tobinii</name>
    <dbReference type="NCBI Taxonomy" id="1460289"/>
    <lineage>
        <taxon>Eukaryota</taxon>
        <taxon>Haptista</taxon>
        <taxon>Haptophyta</taxon>
        <taxon>Prymnesiophyceae</taxon>
        <taxon>Prymnesiales</taxon>
        <taxon>Chrysochromulinaceae</taxon>
        <taxon>Chrysochromulina</taxon>
    </lineage>
</organism>
<feature type="compositionally biased region" description="Pro residues" evidence="1">
    <location>
        <begin position="33"/>
        <end position="43"/>
    </location>
</feature>
<reference evidence="3" key="1">
    <citation type="journal article" date="2015" name="PLoS Genet.">
        <title>Genome Sequence and Transcriptome Analyses of Chrysochromulina tobin: Metabolic Tools for Enhanced Algal Fitness in the Prominent Order Prymnesiales (Haptophyceae).</title>
        <authorList>
            <person name="Hovde B.T."/>
            <person name="Deodato C.R."/>
            <person name="Hunsperger H.M."/>
            <person name="Ryken S.A."/>
            <person name="Yost W."/>
            <person name="Jha R.K."/>
            <person name="Patterson J."/>
            <person name="Monnat R.J. Jr."/>
            <person name="Barlow S.B."/>
            <person name="Starkenburg S.R."/>
            <person name="Cattolico R.A."/>
        </authorList>
    </citation>
    <scope>NUCLEOTIDE SEQUENCE</scope>
    <source>
        <strain evidence="3">CCMP291</strain>
    </source>
</reference>
<evidence type="ECO:0000256" key="1">
    <source>
        <dbReference type="SAM" id="MobiDB-lite"/>
    </source>
</evidence>
<evidence type="ECO:0000313" key="3">
    <source>
        <dbReference type="Proteomes" id="UP000037460"/>
    </source>
</evidence>
<feature type="compositionally biased region" description="Basic residues" evidence="1">
    <location>
        <begin position="45"/>
        <end position="58"/>
    </location>
</feature>
<sequence>MPSSIAFELSVFPSHLFSVALDMRRRACRHLSPPSPPSSPLPTPYRRRRAHARARRTRDRRALVVARLAEPRCNDSRSAVQALRTARVSQVRRTRVCERVLKNAF</sequence>
<dbReference type="EMBL" id="JWZX01002540">
    <property type="protein sequence ID" value="KOO28610.1"/>
    <property type="molecule type" value="Genomic_DNA"/>
</dbReference>
<feature type="non-terminal residue" evidence="2">
    <location>
        <position position="105"/>
    </location>
</feature>
<comment type="caution">
    <text evidence="2">The sequence shown here is derived from an EMBL/GenBank/DDBJ whole genome shotgun (WGS) entry which is preliminary data.</text>
</comment>
<name>A0A0M0JQ44_9EUKA</name>
<proteinExistence type="predicted"/>
<gene>
    <name evidence="2" type="ORF">Ctob_010882</name>
</gene>
<evidence type="ECO:0000313" key="2">
    <source>
        <dbReference type="EMBL" id="KOO28610.1"/>
    </source>
</evidence>
<keyword evidence="3" id="KW-1185">Reference proteome</keyword>
<feature type="region of interest" description="Disordered" evidence="1">
    <location>
        <begin position="29"/>
        <end position="58"/>
    </location>
</feature>
<dbReference type="Proteomes" id="UP000037460">
    <property type="component" value="Unassembled WGS sequence"/>
</dbReference>
<dbReference type="AlphaFoldDB" id="A0A0M0JQ44"/>